<dbReference type="InParanoid" id="D8SBL4"/>
<keyword evidence="1" id="KW-0732">Signal</keyword>
<sequence length="214" mass="23231">MAKWLLLFFVLVFGANGKRSSLYGGTDGENFSDGQSQGIVRVKIWSGYIVDGIQVQSDQGGEHVWSDPHGTSKGETKEVVLAYPDEYIYKISGRTGPNPWTSNGLSRLYLHVNNRRTNAQTTFGPFGTYDYSNQTTFDSPEGTVVGFFGYASSTTYFRGIGVYFQDPCMGGSFVAACQIALETVDPPGPAAVILVTHGRIVSSVGLRGCNQKIL</sequence>
<dbReference type="GO" id="GO:0030246">
    <property type="term" value="F:carbohydrate binding"/>
    <property type="evidence" value="ECO:0007669"/>
    <property type="project" value="InterPro"/>
</dbReference>
<accession>D8SBL4</accession>
<keyword evidence="4" id="KW-1185">Reference proteome</keyword>
<feature type="signal peptide" evidence="1">
    <location>
        <begin position="1"/>
        <end position="17"/>
    </location>
</feature>
<feature type="domain" description="Jacalin-type lectin" evidence="2">
    <location>
        <begin position="17"/>
        <end position="166"/>
    </location>
</feature>
<dbReference type="InterPro" id="IPR033734">
    <property type="entry name" value="Jacalin-like_lectin_dom_plant"/>
</dbReference>
<dbReference type="PANTHER" id="PTHR47293:SF15">
    <property type="entry name" value="JACALIN-RELATED LECTIN 19"/>
    <property type="match status" value="1"/>
</dbReference>
<proteinExistence type="predicted"/>
<dbReference type="Pfam" id="PF01419">
    <property type="entry name" value="Jacalin"/>
    <property type="match status" value="1"/>
</dbReference>
<dbReference type="CDD" id="cd09612">
    <property type="entry name" value="Jacalin"/>
    <property type="match status" value="1"/>
</dbReference>
<dbReference type="KEGG" id="smo:SELMODRAFT_420315"/>
<evidence type="ECO:0000256" key="1">
    <source>
        <dbReference type="SAM" id="SignalP"/>
    </source>
</evidence>
<feature type="chain" id="PRO_5003122578" description="Jacalin-type lectin domain-containing protein" evidence="1">
    <location>
        <begin position="18"/>
        <end position="214"/>
    </location>
</feature>
<gene>
    <name evidence="3" type="ORF">SELMODRAFT_420315</name>
</gene>
<dbReference type="Gramene" id="EFJ18275">
    <property type="protein sequence ID" value="EFJ18275"/>
    <property type="gene ID" value="SELMODRAFT_420315"/>
</dbReference>
<evidence type="ECO:0000313" key="4">
    <source>
        <dbReference type="Proteomes" id="UP000001514"/>
    </source>
</evidence>
<dbReference type="EMBL" id="GL377610">
    <property type="protein sequence ID" value="EFJ18275.1"/>
    <property type="molecule type" value="Genomic_DNA"/>
</dbReference>
<dbReference type="AlphaFoldDB" id="D8SBL4"/>
<organism evidence="4">
    <name type="scientific">Selaginella moellendorffii</name>
    <name type="common">Spikemoss</name>
    <dbReference type="NCBI Taxonomy" id="88036"/>
    <lineage>
        <taxon>Eukaryota</taxon>
        <taxon>Viridiplantae</taxon>
        <taxon>Streptophyta</taxon>
        <taxon>Embryophyta</taxon>
        <taxon>Tracheophyta</taxon>
        <taxon>Lycopodiopsida</taxon>
        <taxon>Selaginellales</taxon>
        <taxon>Selaginellaceae</taxon>
        <taxon>Selaginella</taxon>
    </lineage>
</organism>
<dbReference type="HOGENOM" id="CLU_1290900_0_0_1"/>
<dbReference type="InterPro" id="IPR001229">
    <property type="entry name" value="Jacalin-like_lectin_dom"/>
</dbReference>
<dbReference type="Gene3D" id="2.100.10.30">
    <property type="entry name" value="Jacalin-like lectin domain"/>
    <property type="match status" value="1"/>
</dbReference>
<dbReference type="Proteomes" id="UP000001514">
    <property type="component" value="Unassembled WGS sequence"/>
</dbReference>
<dbReference type="SUPFAM" id="SSF51101">
    <property type="entry name" value="Mannose-binding lectins"/>
    <property type="match status" value="1"/>
</dbReference>
<name>D8SBL4_SELML</name>
<dbReference type="SMART" id="SM00915">
    <property type="entry name" value="Jacalin"/>
    <property type="match status" value="1"/>
</dbReference>
<protein>
    <recommendedName>
        <fullName evidence="2">Jacalin-type lectin domain-containing protein</fullName>
    </recommendedName>
</protein>
<evidence type="ECO:0000313" key="3">
    <source>
        <dbReference type="EMBL" id="EFJ18275.1"/>
    </source>
</evidence>
<dbReference type="PROSITE" id="PS51752">
    <property type="entry name" value="JACALIN_LECTIN"/>
    <property type="match status" value="1"/>
</dbReference>
<reference evidence="3 4" key="1">
    <citation type="journal article" date="2011" name="Science">
        <title>The Selaginella genome identifies genetic changes associated with the evolution of vascular plants.</title>
        <authorList>
            <person name="Banks J.A."/>
            <person name="Nishiyama T."/>
            <person name="Hasebe M."/>
            <person name="Bowman J.L."/>
            <person name="Gribskov M."/>
            <person name="dePamphilis C."/>
            <person name="Albert V.A."/>
            <person name="Aono N."/>
            <person name="Aoyama T."/>
            <person name="Ambrose B.A."/>
            <person name="Ashton N.W."/>
            <person name="Axtell M.J."/>
            <person name="Barker E."/>
            <person name="Barker M.S."/>
            <person name="Bennetzen J.L."/>
            <person name="Bonawitz N.D."/>
            <person name="Chapple C."/>
            <person name="Cheng C."/>
            <person name="Correa L.G."/>
            <person name="Dacre M."/>
            <person name="DeBarry J."/>
            <person name="Dreyer I."/>
            <person name="Elias M."/>
            <person name="Engstrom E.M."/>
            <person name="Estelle M."/>
            <person name="Feng L."/>
            <person name="Finet C."/>
            <person name="Floyd S.K."/>
            <person name="Frommer W.B."/>
            <person name="Fujita T."/>
            <person name="Gramzow L."/>
            <person name="Gutensohn M."/>
            <person name="Harholt J."/>
            <person name="Hattori M."/>
            <person name="Heyl A."/>
            <person name="Hirai T."/>
            <person name="Hiwatashi Y."/>
            <person name="Ishikawa M."/>
            <person name="Iwata M."/>
            <person name="Karol K.G."/>
            <person name="Koehler B."/>
            <person name="Kolukisaoglu U."/>
            <person name="Kubo M."/>
            <person name="Kurata T."/>
            <person name="Lalonde S."/>
            <person name="Li K."/>
            <person name="Li Y."/>
            <person name="Litt A."/>
            <person name="Lyons E."/>
            <person name="Manning G."/>
            <person name="Maruyama T."/>
            <person name="Michael T.P."/>
            <person name="Mikami K."/>
            <person name="Miyazaki S."/>
            <person name="Morinaga S."/>
            <person name="Murata T."/>
            <person name="Mueller-Roeber B."/>
            <person name="Nelson D.R."/>
            <person name="Obara M."/>
            <person name="Oguri Y."/>
            <person name="Olmstead R.G."/>
            <person name="Onodera N."/>
            <person name="Petersen B.L."/>
            <person name="Pils B."/>
            <person name="Prigge M."/>
            <person name="Rensing S.A."/>
            <person name="Riano-Pachon D.M."/>
            <person name="Roberts A.W."/>
            <person name="Sato Y."/>
            <person name="Scheller H.V."/>
            <person name="Schulz B."/>
            <person name="Schulz C."/>
            <person name="Shakirov E.V."/>
            <person name="Shibagaki N."/>
            <person name="Shinohara N."/>
            <person name="Shippen D.E."/>
            <person name="Soerensen I."/>
            <person name="Sotooka R."/>
            <person name="Sugimoto N."/>
            <person name="Sugita M."/>
            <person name="Sumikawa N."/>
            <person name="Tanurdzic M."/>
            <person name="Theissen G."/>
            <person name="Ulvskov P."/>
            <person name="Wakazuki S."/>
            <person name="Weng J.K."/>
            <person name="Willats W.W."/>
            <person name="Wipf D."/>
            <person name="Wolf P.G."/>
            <person name="Yang L."/>
            <person name="Zimmer A.D."/>
            <person name="Zhu Q."/>
            <person name="Mitros T."/>
            <person name="Hellsten U."/>
            <person name="Loque D."/>
            <person name="Otillar R."/>
            <person name="Salamov A."/>
            <person name="Schmutz J."/>
            <person name="Shapiro H."/>
            <person name="Lindquist E."/>
            <person name="Lucas S."/>
            <person name="Rokhsar D."/>
            <person name="Grigoriev I.V."/>
        </authorList>
    </citation>
    <scope>NUCLEOTIDE SEQUENCE [LARGE SCALE GENOMIC DNA]</scope>
</reference>
<dbReference type="PANTHER" id="PTHR47293">
    <property type="entry name" value="JACALIN-RELATED LECTIN 3"/>
    <property type="match status" value="1"/>
</dbReference>
<dbReference type="OMA" id="RDEYLAC"/>
<dbReference type="InterPro" id="IPR036404">
    <property type="entry name" value="Jacalin-like_lectin_dom_sf"/>
</dbReference>
<evidence type="ECO:0000259" key="2">
    <source>
        <dbReference type="PROSITE" id="PS51752"/>
    </source>
</evidence>